<evidence type="ECO:0000313" key="2">
    <source>
        <dbReference type="EMBL" id="KAJ8395818.1"/>
    </source>
</evidence>
<accession>A0AAD7WGD4</accession>
<gene>
    <name evidence="2" type="ORF">AAFF_G00028650</name>
</gene>
<reference evidence="2" key="1">
    <citation type="journal article" date="2023" name="Science">
        <title>Genome structures resolve the early diversification of teleost fishes.</title>
        <authorList>
            <person name="Parey E."/>
            <person name="Louis A."/>
            <person name="Montfort J."/>
            <person name="Bouchez O."/>
            <person name="Roques C."/>
            <person name="Iampietro C."/>
            <person name="Lluch J."/>
            <person name="Castinel A."/>
            <person name="Donnadieu C."/>
            <person name="Desvignes T."/>
            <person name="Floi Bucao C."/>
            <person name="Jouanno E."/>
            <person name="Wen M."/>
            <person name="Mejri S."/>
            <person name="Dirks R."/>
            <person name="Jansen H."/>
            <person name="Henkel C."/>
            <person name="Chen W.J."/>
            <person name="Zahm M."/>
            <person name="Cabau C."/>
            <person name="Klopp C."/>
            <person name="Thompson A.W."/>
            <person name="Robinson-Rechavi M."/>
            <person name="Braasch I."/>
            <person name="Lecointre G."/>
            <person name="Bobe J."/>
            <person name="Postlethwait J.H."/>
            <person name="Berthelot C."/>
            <person name="Roest Crollius H."/>
            <person name="Guiguen Y."/>
        </authorList>
    </citation>
    <scope>NUCLEOTIDE SEQUENCE</scope>
    <source>
        <strain evidence="2">NC1722</strain>
    </source>
</reference>
<sequence length="105" mass="12057">MVEREFRGLFREHGIWSQDPEVCKEVRCHGDDPKQEERQERSARKFQKRALCHDEEDETDSCQPSAEDFPMLPCPSQPMNSRVSPRVAATWPSSPSPNSVGVLQM</sequence>
<proteinExistence type="predicted"/>
<dbReference type="EMBL" id="JAINUG010000113">
    <property type="protein sequence ID" value="KAJ8395818.1"/>
    <property type="molecule type" value="Genomic_DNA"/>
</dbReference>
<dbReference type="AlphaFoldDB" id="A0AAD7WGD4"/>
<keyword evidence="3" id="KW-1185">Reference proteome</keyword>
<name>A0AAD7WGD4_9TELE</name>
<feature type="compositionally biased region" description="Basic and acidic residues" evidence="1">
    <location>
        <begin position="29"/>
        <end position="43"/>
    </location>
</feature>
<feature type="compositionally biased region" description="Polar residues" evidence="1">
    <location>
        <begin position="91"/>
        <end position="105"/>
    </location>
</feature>
<evidence type="ECO:0000256" key="1">
    <source>
        <dbReference type="SAM" id="MobiDB-lite"/>
    </source>
</evidence>
<evidence type="ECO:0000313" key="3">
    <source>
        <dbReference type="Proteomes" id="UP001221898"/>
    </source>
</evidence>
<feature type="region of interest" description="Disordered" evidence="1">
    <location>
        <begin position="29"/>
        <end position="105"/>
    </location>
</feature>
<comment type="caution">
    <text evidence="2">The sequence shown here is derived from an EMBL/GenBank/DDBJ whole genome shotgun (WGS) entry which is preliminary data.</text>
</comment>
<protein>
    <submittedName>
        <fullName evidence="2">Uncharacterized protein</fullName>
    </submittedName>
</protein>
<organism evidence="2 3">
    <name type="scientific">Aldrovandia affinis</name>
    <dbReference type="NCBI Taxonomy" id="143900"/>
    <lineage>
        <taxon>Eukaryota</taxon>
        <taxon>Metazoa</taxon>
        <taxon>Chordata</taxon>
        <taxon>Craniata</taxon>
        <taxon>Vertebrata</taxon>
        <taxon>Euteleostomi</taxon>
        <taxon>Actinopterygii</taxon>
        <taxon>Neopterygii</taxon>
        <taxon>Teleostei</taxon>
        <taxon>Notacanthiformes</taxon>
        <taxon>Halosauridae</taxon>
        <taxon>Aldrovandia</taxon>
    </lineage>
</organism>
<dbReference type="Proteomes" id="UP001221898">
    <property type="component" value="Unassembled WGS sequence"/>
</dbReference>